<protein>
    <submittedName>
        <fullName evidence="5">DNA-binding protein</fullName>
    </submittedName>
</protein>
<reference evidence="4" key="2">
    <citation type="journal article" date="2020" name="Cell Host Microbe">
        <title>Functional and Genomic Variation between Human-Derived Isolates of Lachnospiraceae Reveals Inter- and Intra-Species Diversity.</title>
        <authorList>
            <person name="Sorbara M.T."/>
            <person name="Littmann E.R."/>
            <person name="Fontana E."/>
            <person name="Moody T.U."/>
            <person name="Kohout C.E."/>
            <person name="Gjonbalaj M."/>
            <person name="Eaton V."/>
            <person name="Seok R."/>
            <person name="Leiner I.M."/>
            <person name="Pamer E.G."/>
        </authorList>
    </citation>
    <scope>NUCLEOTIDE SEQUENCE</scope>
    <source>
        <strain evidence="4">MSK.22.53</strain>
    </source>
</reference>
<evidence type="ECO:0000313" key="4">
    <source>
        <dbReference type="EMBL" id="NSI20887.1"/>
    </source>
</evidence>
<dbReference type="GO" id="GO:0003677">
    <property type="term" value="F:DNA binding"/>
    <property type="evidence" value="ECO:0007669"/>
    <property type="project" value="UniProtKB-KW"/>
</dbReference>
<comment type="caution">
    <text evidence="5">The sequence shown here is derived from an EMBL/GenBank/DDBJ whole genome shotgun (WGS) entry which is preliminary data.</text>
</comment>
<gene>
    <name evidence="5" type="ORF">DXC31_17480</name>
    <name evidence="4" type="ORF">G4958_16455</name>
    <name evidence="2" type="ORF">LIQ10_18125</name>
    <name evidence="3" type="ORF">LIQ10_18175</name>
</gene>
<dbReference type="EMBL" id="JAJBNC010000050">
    <property type="protein sequence ID" value="MCB5495621.1"/>
    <property type="molecule type" value="Genomic_DNA"/>
</dbReference>
<reference evidence="4" key="3">
    <citation type="submission" date="2020-02" db="EMBL/GenBank/DDBJ databases">
        <authorList>
            <person name="Littmann E."/>
            <person name="Sorbara M."/>
        </authorList>
    </citation>
    <scope>NUCLEOTIDE SEQUENCE</scope>
    <source>
        <strain evidence="4">MSK.22.53</strain>
    </source>
</reference>
<reference evidence="2" key="4">
    <citation type="submission" date="2021-10" db="EMBL/GenBank/DDBJ databases">
        <title>Collection of gut derived symbiotic bacterial strains cultured from healthy donors.</title>
        <authorList>
            <person name="Lin H."/>
            <person name="Littmann E."/>
            <person name="Claire K."/>
            <person name="Pamer E."/>
        </authorList>
    </citation>
    <scope>NUCLEOTIDE SEQUENCE</scope>
    <source>
        <strain evidence="2">MSK.23.4</strain>
    </source>
</reference>
<dbReference type="EMBL" id="JAJBNC010000050">
    <property type="protein sequence ID" value="MCB5495631.1"/>
    <property type="molecule type" value="Genomic_DNA"/>
</dbReference>
<keyword evidence="1" id="KW-0175">Coiled coil</keyword>
<keyword evidence="5" id="KW-0238">DNA-binding</keyword>
<proteinExistence type="predicted"/>
<dbReference type="Proteomes" id="UP001296643">
    <property type="component" value="Unassembled WGS sequence"/>
</dbReference>
<sequence length="134" mass="15870">MKTTREIAEICGVSEQAVRAWCRKNHIAKDAKGSFAISETIEYRIYRHYKGDVAKDAKDIAQSSKADDIVNQAIIDLLRKELEHKNKQIDELSKRLMECQKLLDQEQQLRMVTEQKMLVENQEESNKKWWKFWE</sequence>
<dbReference type="AlphaFoldDB" id="A0A3E4UTR2"/>
<evidence type="ECO:0000256" key="1">
    <source>
        <dbReference type="SAM" id="Coils"/>
    </source>
</evidence>
<reference evidence="5 6" key="1">
    <citation type="submission" date="2018-08" db="EMBL/GenBank/DDBJ databases">
        <title>A genome reference for cultivated species of the human gut microbiota.</title>
        <authorList>
            <person name="Zou Y."/>
            <person name="Xue W."/>
            <person name="Luo G."/>
        </authorList>
    </citation>
    <scope>NUCLEOTIDE SEQUENCE [LARGE SCALE GENOMIC DNA]</scope>
    <source>
        <strain evidence="5 6">TF01-20-2</strain>
    </source>
</reference>
<evidence type="ECO:0000313" key="5">
    <source>
        <dbReference type="EMBL" id="RGM16031.1"/>
    </source>
</evidence>
<dbReference type="EMBL" id="QSSX01000090">
    <property type="protein sequence ID" value="RGM16031.1"/>
    <property type="molecule type" value="Genomic_DNA"/>
</dbReference>
<evidence type="ECO:0000313" key="3">
    <source>
        <dbReference type="EMBL" id="MCB5495631.1"/>
    </source>
</evidence>
<dbReference type="Proteomes" id="UP001297422">
    <property type="component" value="Unassembled WGS sequence"/>
</dbReference>
<feature type="coiled-coil region" evidence="1">
    <location>
        <begin position="75"/>
        <end position="109"/>
    </location>
</feature>
<accession>A0A3E4UTR2</accession>
<name>A0A3E4UTR2_MEDGN</name>
<dbReference type="Proteomes" id="UP000260808">
    <property type="component" value="Unassembled WGS sequence"/>
</dbReference>
<organism evidence="5 6">
    <name type="scientific">Mediterraneibacter gnavus</name>
    <name type="common">Ruminococcus gnavus</name>
    <dbReference type="NCBI Taxonomy" id="33038"/>
    <lineage>
        <taxon>Bacteria</taxon>
        <taxon>Bacillati</taxon>
        <taxon>Bacillota</taxon>
        <taxon>Clostridia</taxon>
        <taxon>Lachnospirales</taxon>
        <taxon>Lachnospiraceae</taxon>
        <taxon>Mediterraneibacter</taxon>
    </lineage>
</organism>
<dbReference type="EMBL" id="JAAIRM010000055">
    <property type="protein sequence ID" value="NSI20887.1"/>
    <property type="molecule type" value="Genomic_DNA"/>
</dbReference>
<evidence type="ECO:0000313" key="2">
    <source>
        <dbReference type="EMBL" id="MCB5495621.1"/>
    </source>
</evidence>
<dbReference type="RefSeq" id="WP_118689216.1">
    <property type="nucleotide sequence ID" value="NZ_JAAILN010000060.1"/>
</dbReference>
<evidence type="ECO:0000313" key="6">
    <source>
        <dbReference type="Proteomes" id="UP000260808"/>
    </source>
</evidence>